<keyword evidence="1" id="KW-0732">Signal</keyword>
<dbReference type="OrthoDB" id="496981at2759"/>
<feature type="signal peptide" evidence="1">
    <location>
        <begin position="1"/>
        <end position="19"/>
    </location>
</feature>
<protein>
    <recommendedName>
        <fullName evidence="4">GPI anchored protein</fullName>
    </recommendedName>
</protein>
<keyword evidence="3" id="KW-1185">Reference proteome</keyword>
<dbReference type="SMART" id="SM00855">
    <property type="entry name" value="PGAM"/>
    <property type="match status" value="1"/>
</dbReference>
<dbReference type="Proteomes" id="UP000188318">
    <property type="component" value="Unassembled WGS sequence"/>
</dbReference>
<dbReference type="EMBL" id="KV907493">
    <property type="protein sequence ID" value="OOG01033.1"/>
    <property type="molecule type" value="Genomic_DNA"/>
</dbReference>
<sequence>MKLSSVAPLALALAATTQASYINYTTVTGYFLQDEESTDASTFDFTATNFGLINRTYPADKKHHHHDLTQWERFYRQVIELNHQAPSNVDYKVLFLGRHGEGWHNAAEDYYGTPAWNCYWSLLDGNGTATWRDADLTTAGVEQAEVAHNFWQTEIDTQRIHTPDSYFVSPLTRALRTANITFTGLRYPTDSSPFQPLIKEFFREGISIHTCDNRGNRTYIHDLFPSWPIEQGFTEEDELWNGVTGETSTAQDVRSKDALDSVFKESKKSGRFVSVTSHSGEISSILRVIGHRTFSLSTGAVIPVLVRAETIREPEPLPTSTAWTTSAHCTAPPVTSVASCVCVSSAAPVTTPLVTNAY</sequence>
<dbReference type="GO" id="GO:0016791">
    <property type="term" value="F:phosphatase activity"/>
    <property type="evidence" value="ECO:0007669"/>
    <property type="project" value="TreeGrafter"/>
</dbReference>
<accession>A0A1R3S2U2</accession>
<feature type="chain" id="PRO_5013294739" description="GPI anchored protein" evidence="1">
    <location>
        <begin position="20"/>
        <end position="358"/>
    </location>
</feature>
<dbReference type="Gene3D" id="3.40.50.1240">
    <property type="entry name" value="Phosphoglycerate mutase-like"/>
    <property type="match status" value="1"/>
</dbReference>
<dbReference type="CDD" id="cd07067">
    <property type="entry name" value="HP_PGM_like"/>
    <property type="match status" value="1"/>
</dbReference>
<dbReference type="VEuPathDB" id="FungiDB:ASPCADRAFT_159516"/>
<dbReference type="OMA" id="TCDHRRS"/>
<proteinExistence type="predicted"/>
<evidence type="ECO:0000313" key="2">
    <source>
        <dbReference type="EMBL" id="OOG01033.1"/>
    </source>
</evidence>
<evidence type="ECO:0000313" key="3">
    <source>
        <dbReference type="Proteomes" id="UP000188318"/>
    </source>
</evidence>
<name>A0A1R3S2U2_ASPC5</name>
<reference evidence="3" key="1">
    <citation type="journal article" date="2017" name="Genome Biol.">
        <title>Comparative genomics reveals high biological diversity and specific adaptations in the industrially and medically important fungal genus Aspergillus.</title>
        <authorList>
            <person name="de Vries R.P."/>
            <person name="Riley R."/>
            <person name="Wiebenga A."/>
            <person name="Aguilar-Osorio G."/>
            <person name="Amillis S."/>
            <person name="Uchima C.A."/>
            <person name="Anderluh G."/>
            <person name="Asadollahi M."/>
            <person name="Askin M."/>
            <person name="Barry K."/>
            <person name="Battaglia E."/>
            <person name="Bayram O."/>
            <person name="Benocci T."/>
            <person name="Braus-Stromeyer S.A."/>
            <person name="Caldana C."/>
            <person name="Canovas D."/>
            <person name="Cerqueira G.C."/>
            <person name="Chen F."/>
            <person name="Chen W."/>
            <person name="Choi C."/>
            <person name="Clum A."/>
            <person name="Dos Santos R.A."/>
            <person name="Damasio A.R."/>
            <person name="Diallinas G."/>
            <person name="Emri T."/>
            <person name="Fekete E."/>
            <person name="Flipphi M."/>
            <person name="Freyberg S."/>
            <person name="Gallo A."/>
            <person name="Gournas C."/>
            <person name="Habgood R."/>
            <person name="Hainaut M."/>
            <person name="Harispe M.L."/>
            <person name="Henrissat B."/>
            <person name="Hilden K.S."/>
            <person name="Hope R."/>
            <person name="Hossain A."/>
            <person name="Karabika E."/>
            <person name="Karaffa L."/>
            <person name="Karanyi Z."/>
            <person name="Krasevec N."/>
            <person name="Kuo A."/>
            <person name="Kusch H."/>
            <person name="LaButti K."/>
            <person name="Lagendijk E.L."/>
            <person name="Lapidus A."/>
            <person name="Levasseur A."/>
            <person name="Lindquist E."/>
            <person name="Lipzen A."/>
            <person name="Logrieco A.F."/>
            <person name="MacCabe A."/>
            <person name="Maekelae M.R."/>
            <person name="Malavazi I."/>
            <person name="Melin P."/>
            <person name="Meyer V."/>
            <person name="Mielnichuk N."/>
            <person name="Miskei M."/>
            <person name="Molnar A.P."/>
            <person name="Mule G."/>
            <person name="Ngan C.Y."/>
            <person name="Orejas M."/>
            <person name="Orosz E."/>
            <person name="Ouedraogo J.P."/>
            <person name="Overkamp K.M."/>
            <person name="Park H.-S."/>
            <person name="Perrone G."/>
            <person name="Piumi F."/>
            <person name="Punt P.J."/>
            <person name="Ram A.F."/>
            <person name="Ramon A."/>
            <person name="Rauscher S."/>
            <person name="Record E."/>
            <person name="Riano-Pachon D.M."/>
            <person name="Robert V."/>
            <person name="Roehrig J."/>
            <person name="Ruller R."/>
            <person name="Salamov A."/>
            <person name="Salih N.S."/>
            <person name="Samson R.A."/>
            <person name="Sandor E."/>
            <person name="Sanguinetti M."/>
            <person name="Schuetze T."/>
            <person name="Sepcic K."/>
            <person name="Shelest E."/>
            <person name="Sherlock G."/>
            <person name="Sophianopoulou V."/>
            <person name="Squina F.M."/>
            <person name="Sun H."/>
            <person name="Susca A."/>
            <person name="Todd R.B."/>
            <person name="Tsang A."/>
            <person name="Unkles S.E."/>
            <person name="van de Wiele N."/>
            <person name="van Rossen-Uffink D."/>
            <person name="Oliveira J.V."/>
            <person name="Vesth T.C."/>
            <person name="Visser J."/>
            <person name="Yu J.-H."/>
            <person name="Zhou M."/>
            <person name="Andersen M.R."/>
            <person name="Archer D.B."/>
            <person name="Baker S.E."/>
            <person name="Benoit I."/>
            <person name="Brakhage A.A."/>
            <person name="Braus G.H."/>
            <person name="Fischer R."/>
            <person name="Frisvad J.C."/>
            <person name="Goldman G.H."/>
            <person name="Houbraken J."/>
            <person name="Oakley B."/>
            <person name="Pocsi I."/>
            <person name="Scazzocchio C."/>
            <person name="Seiboth B."/>
            <person name="vanKuyk P.A."/>
            <person name="Wortman J."/>
            <person name="Dyer P.S."/>
            <person name="Grigoriev I.V."/>
        </authorList>
    </citation>
    <scope>NUCLEOTIDE SEQUENCE [LARGE SCALE GENOMIC DNA]</scope>
    <source>
        <strain evidence="3">ITEM 5010</strain>
    </source>
</reference>
<dbReference type="InterPro" id="IPR013078">
    <property type="entry name" value="His_Pase_superF_clade-1"/>
</dbReference>
<dbReference type="InterPro" id="IPR029033">
    <property type="entry name" value="His_PPase_superfam"/>
</dbReference>
<dbReference type="Pfam" id="PF00300">
    <property type="entry name" value="His_Phos_1"/>
    <property type="match status" value="1"/>
</dbReference>
<dbReference type="SUPFAM" id="SSF53254">
    <property type="entry name" value="Phosphoglycerate mutase-like"/>
    <property type="match status" value="1"/>
</dbReference>
<evidence type="ECO:0008006" key="4">
    <source>
        <dbReference type="Google" id="ProtNLM"/>
    </source>
</evidence>
<dbReference type="PANTHER" id="PTHR48100">
    <property type="entry name" value="BROAD-SPECIFICITY PHOSPHATASE YOR283W-RELATED"/>
    <property type="match status" value="1"/>
</dbReference>
<dbReference type="InterPro" id="IPR050275">
    <property type="entry name" value="PGM_Phosphatase"/>
</dbReference>
<organism evidence="2 3">
    <name type="scientific">Aspergillus carbonarius (strain ITEM 5010)</name>
    <dbReference type="NCBI Taxonomy" id="602072"/>
    <lineage>
        <taxon>Eukaryota</taxon>
        <taxon>Fungi</taxon>
        <taxon>Dikarya</taxon>
        <taxon>Ascomycota</taxon>
        <taxon>Pezizomycotina</taxon>
        <taxon>Eurotiomycetes</taxon>
        <taxon>Eurotiomycetidae</taxon>
        <taxon>Eurotiales</taxon>
        <taxon>Aspergillaceae</taxon>
        <taxon>Aspergillus</taxon>
        <taxon>Aspergillus subgen. Circumdati</taxon>
    </lineage>
</organism>
<gene>
    <name evidence="2" type="ORF">ASPCADRAFT_159516</name>
</gene>
<evidence type="ECO:0000256" key="1">
    <source>
        <dbReference type="SAM" id="SignalP"/>
    </source>
</evidence>
<dbReference type="GO" id="GO:0005737">
    <property type="term" value="C:cytoplasm"/>
    <property type="evidence" value="ECO:0007669"/>
    <property type="project" value="TreeGrafter"/>
</dbReference>
<dbReference type="AlphaFoldDB" id="A0A1R3S2U2"/>
<dbReference type="PANTHER" id="PTHR48100:SF32">
    <property type="entry name" value="ANCHORED PROTEIN, PUTATIVE (AFU_ORTHOLOGUE AFUA_1G10590)-RELATED"/>
    <property type="match status" value="1"/>
</dbReference>